<gene>
    <name evidence="1" type="ORF">CD191_14950</name>
</gene>
<dbReference type="Proteomes" id="UP000249163">
    <property type="component" value="Chromosome"/>
</dbReference>
<sequence>MWHKNSIGTRFHLTEEMCLVKLYIGFINRRLAMDIAIELIESMLVKFRSEKKWTLQAIEQCTQEDITWSPTVESNSIANLVAHISGAVHSRVETILLDIPDTRDREREFERGLEMTKEQAITMTRDAFDIIIQYLERLQSNPELLMSQPFLNLPPLTYSQVNNETTALNLMIAMVREVHYHTGQIIYAAKIRKGQLVWQ</sequence>
<dbReference type="SUPFAM" id="SSF109854">
    <property type="entry name" value="DinB/YfiT-like putative metalloenzymes"/>
    <property type="match status" value="1"/>
</dbReference>
<protein>
    <submittedName>
        <fullName evidence="1">Uncharacterized protein</fullName>
    </submittedName>
</protein>
<organism evidence="1 2">
    <name type="scientific">Paenibacillus odorifer</name>
    <dbReference type="NCBI Taxonomy" id="189426"/>
    <lineage>
        <taxon>Bacteria</taxon>
        <taxon>Bacillati</taxon>
        <taxon>Bacillota</taxon>
        <taxon>Bacilli</taxon>
        <taxon>Bacillales</taxon>
        <taxon>Paenibacillaceae</taxon>
        <taxon>Paenibacillus</taxon>
    </lineage>
</organism>
<accession>A0AAD0KL55</accession>
<evidence type="ECO:0000313" key="2">
    <source>
        <dbReference type="Proteomes" id="UP000249163"/>
    </source>
</evidence>
<dbReference type="InterPro" id="IPR034660">
    <property type="entry name" value="DinB/YfiT-like"/>
</dbReference>
<dbReference type="EMBL" id="CP021965">
    <property type="protein sequence ID" value="AWV33805.1"/>
    <property type="molecule type" value="Genomic_DNA"/>
</dbReference>
<dbReference type="AlphaFoldDB" id="A0AAD0KL55"/>
<name>A0AAD0KL55_9BACL</name>
<dbReference type="Pfam" id="PF07609">
    <property type="entry name" value="DUF1572"/>
    <property type="match status" value="1"/>
</dbReference>
<evidence type="ECO:0000313" key="1">
    <source>
        <dbReference type="EMBL" id="AWV33805.1"/>
    </source>
</evidence>
<reference evidence="1 2" key="1">
    <citation type="submission" date="2017-06" db="EMBL/GenBank/DDBJ databases">
        <title>Complete genome sequence of Paenibacillus odorifer CBA7130.</title>
        <authorList>
            <person name="Nam Y.-D."/>
            <person name="Kang J."/>
            <person name="Chung W.-H."/>
        </authorList>
    </citation>
    <scope>NUCLEOTIDE SEQUENCE [LARGE SCALE GENOMIC DNA]</scope>
    <source>
        <strain evidence="1 2">CBA7130</strain>
    </source>
</reference>
<proteinExistence type="predicted"/>
<dbReference type="Gene3D" id="1.20.120.450">
    <property type="entry name" value="dinb family like domain"/>
    <property type="match status" value="1"/>
</dbReference>
<dbReference type="InterPro" id="IPR011466">
    <property type="entry name" value="DUF1572"/>
</dbReference>